<dbReference type="Gramene" id="KQL08658">
    <property type="protein sequence ID" value="KQL08658"/>
    <property type="gene ID" value="SETIT_005632mg"/>
</dbReference>
<organism evidence="1 2">
    <name type="scientific">Setaria italica</name>
    <name type="common">Foxtail millet</name>
    <name type="synonym">Panicum italicum</name>
    <dbReference type="NCBI Taxonomy" id="4555"/>
    <lineage>
        <taxon>Eukaryota</taxon>
        <taxon>Viridiplantae</taxon>
        <taxon>Streptophyta</taxon>
        <taxon>Embryophyta</taxon>
        <taxon>Tracheophyta</taxon>
        <taxon>Spermatophyta</taxon>
        <taxon>Magnoliopsida</taxon>
        <taxon>Liliopsida</taxon>
        <taxon>Poales</taxon>
        <taxon>Poaceae</taxon>
        <taxon>PACMAD clade</taxon>
        <taxon>Panicoideae</taxon>
        <taxon>Panicodae</taxon>
        <taxon>Paniceae</taxon>
        <taxon>Cenchrinae</taxon>
        <taxon>Setaria</taxon>
    </lineage>
</organism>
<evidence type="ECO:0000313" key="1">
    <source>
        <dbReference type="EnsemblPlants" id="KQL08658"/>
    </source>
</evidence>
<name>K3XUM5_SETIT</name>
<reference evidence="2" key="1">
    <citation type="journal article" date="2012" name="Nat. Biotechnol.">
        <title>Reference genome sequence of the model plant Setaria.</title>
        <authorList>
            <person name="Bennetzen J.L."/>
            <person name="Schmutz J."/>
            <person name="Wang H."/>
            <person name="Percifield R."/>
            <person name="Hawkins J."/>
            <person name="Pontaroli A.C."/>
            <person name="Estep M."/>
            <person name="Feng L."/>
            <person name="Vaughn J.N."/>
            <person name="Grimwood J."/>
            <person name="Jenkins J."/>
            <person name="Barry K."/>
            <person name="Lindquist E."/>
            <person name="Hellsten U."/>
            <person name="Deshpande S."/>
            <person name="Wang X."/>
            <person name="Wu X."/>
            <person name="Mitros T."/>
            <person name="Triplett J."/>
            <person name="Yang X."/>
            <person name="Ye C.Y."/>
            <person name="Mauro-Herrera M."/>
            <person name="Wang L."/>
            <person name="Li P."/>
            <person name="Sharma M."/>
            <person name="Sharma R."/>
            <person name="Ronald P.C."/>
            <person name="Panaud O."/>
            <person name="Kellogg E.A."/>
            <person name="Brutnell T.P."/>
            <person name="Doust A.N."/>
            <person name="Tuskan G.A."/>
            <person name="Rokhsar D."/>
            <person name="Devos K.M."/>
        </authorList>
    </citation>
    <scope>NUCLEOTIDE SEQUENCE [LARGE SCALE GENOMIC DNA]</scope>
    <source>
        <strain evidence="2">cv. Yugu1</strain>
    </source>
</reference>
<dbReference type="HOGENOM" id="CLU_2871897_0_0_1"/>
<sequence length="64" mass="7081">MEPAQTLRRPEDVRIFNQLNSTWSIESTFKNLASNATAAMDALSSRNPTSPSHGCFVCMHFPPA</sequence>
<keyword evidence="2" id="KW-1185">Reference proteome</keyword>
<dbReference type="Proteomes" id="UP000004995">
    <property type="component" value="Unassembled WGS sequence"/>
</dbReference>
<proteinExistence type="predicted"/>
<dbReference type="EnsemblPlants" id="KQL08658">
    <property type="protein sequence ID" value="KQL08658"/>
    <property type="gene ID" value="SETIT_005632mg"/>
</dbReference>
<dbReference type="AlphaFoldDB" id="K3XUM5"/>
<protein>
    <submittedName>
        <fullName evidence="1">Uncharacterized protein</fullName>
    </submittedName>
</protein>
<dbReference type="InParanoid" id="K3XUM5"/>
<accession>K3XUM5</accession>
<dbReference type="EMBL" id="AGNK02003463">
    <property type="status" value="NOT_ANNOTATED_CDS"/>
    <property type="molecule type" value="Genomic_DNA"/>
</dbReference>
<evidence type="ECO:0000313" key="2">
    <source>
        <dbReference type="Proteomes" id="UP000004995"/>
    </source>
</evidence>
<reference evidence="1" key="2">
    <citation type="submission" date="2018-08" db="UniProtKB">
        <authorList>
            <consortium name="EnsemblPlants"/>
        </authorList>
    </citation>
    <scope>IDENTIFICATION</scope>
    <source>
        <strain evidence="1">Yugu1</strain>
    </source>
</reference>